<evidence type="ECO:0000313" key="2">
    <source>
        <dbReference type="Proteomes" id="UP000790377"/>
    </source>
</evidence>
<sequence length="50" mass="5515">LGQVLLYQGPFDPKLGPAYYNVYQNFTVRIPAFFPTGQAQLGAVHFTLVG</sequence>
<dbReference type="EMBL" id="MU267940">
    <property type="protein sequence ID" value="KAH7907088.1"/>
    <property type="molecule type" value="Genomic_DNA"/>
</dbReference>
<comment type="caution">
    <text evidence="1">The sequence shown here is derived from an EMBL/GenBank/DDBJ whole genome shotgun (WGS) entry which is preliminary data.</text>
</comment>
<feature type="non-terminal residue" evidence="1">
    <location>
        <position position="50"/>
    </location>
</feature>
<proteinExistence type="predicted"/>
<protein>
    <submittedName>
        <fullName evidence="1">Uncharacterized protein</fullName>
    </submittedName>
</protein>
<name>A0ACB8A213_9AGAM</name>
<keyword evidence="2" id="KW-1185">Reference proteome</keyword>
<gene>
    <name evidence="1" type="ORF">BJ138DRAFT_983495</name>
</gene>
<feature type="non-terminal residue" evidence="1">
    <location>
        <position position="1"/>
    </location>
</feature>
<dbReference type="Proteomes" id="UP000790377">
    <property type="component" value="Unassembled WGS sequence"/>
</dbReference>
<evidence type="ECO:0000313" key="1">
    <source>
        <dbReference type="EMBL" id="KAH7907088.1"/>
    </source>
</evidence>
<reference evidence="1" key="1">
    <citation type="journal article" date="2021" name="New Phytol.">
        <title>Evolutionary innovations through gain and loss of genes in the ectomycorrhizal Boletales.</title>
        <authorList>
            <person name="Wu G."/>
            <person name="Miyauchi S."/>
            <person name="Morin E."/>
            <person name="Kuo A."/>
            <person name="Drula E."/>
            <person name="Varga T."/>
            <person name="Kohler A."/>
            <person name="Feng B."/>
            <person name="Cao Y."/>
            <person name="Lipzen A."/>
            <person name="Daum C."/>
            <person name="Hundley H."/>
            <person name="Pangilinan J."/>
            <person name="Johnson J."/>
            <person name="Barry K."/>
            <person name="LaButti K."/>
            <person name="Ng V."/>
            <person name="Ahrendt S."/>
            <person name="Min B."/>
            <person name="Choi I.G."/>
            <person name="Park H."/>
            <person name="Plett J.M."/>
            <person name="Magnuson J."/>
            <person name="Spatafora J.W."/>
            <person name="Nagy L.G."/>
            <person name="Henrissat B."/>
            <person name="Grigoriev I.V."/>
            <person name="Yang Z.L."/>
            <person name="Xu J."/>
            <person name="Martin F.M."/>
        </authorList>
    </citation>
    <scope>NUCLEOTIDE SEQUENCE</scope>
    <source>
        <strain evidence="1">ATCC 28755</strain>
    </source>
</reference>
<accession>A0ACB8A213</accession>
<organism evidence="1 2">
    <name type="scientific">Hygrophoropsis aurantiaca</name>
    <dbReference type="NCBI Taxonomy" id="72124"/>
    <lineage>
        <taxon>Eukaryota</taxon>
        <taxon>Fungi</taxon>
        <taxon>Dikarya</taxon>
        <taxon>Basidiomycota</taxon>
        <taxon>Agaricomycotina</taxon>
        <taxon>Agaricomycetes</taxon>
        <taxon>Agaricomycetidae</taxon>
        <taxon>Boletales</taxon>
        <taxon>Coniophorineae</taxon>
        <taxon>Hygrophoropsidaceae</taxon>
        <taxon>Hygrophoropsis</taxon>
    </lineage>
</organism>